<evidence type="ECO:0000313" key="2">
    <source>
        <dbReference type="Proteomes" id="UP000688137"/>
    </source>
</evidence>
<dbReference type="Proteomes" id="UP000688137">
    <property type="component" value="Unassembled WGS sequence"/>
</dbReference>
<proteinExistence type="predicted"/>
<reference evidence="1" key="1">
    <citation type="submission" date="2021-01" db="EMBL/GenBank/DDBJ databases">
        <authorList>
            <consortium name="Genoscope - CEA"/>
            <person name="William W."/>
        </authorList>
    </citation>
    <scope>NUCLEOTIDE SEQUENCE</scope>
</reference>
<comment type="caution">
    <text evidence="1">The sequence shown here is derived from an EMBL/GenBank/DDBJ whole genome shotgun (WGS) entry which is preliminary data.</text>
</comment>
<name>A0A8S1JQ05_PARPR</name>
<sequence length="120" mass="13875">MFCCSTKKKQKEQIVSTQKQNKILTEFSEEINDEAMTLYQSAYYQNISTVFQYPVEPNSMRSGSNSKTTRSVERLTNVLPIFVPRKTSFNNFKYSRTNQNTKFVSTKKGFTLLVTNTNPC</sequence>
<dbReference type="AlphaFoldDB" id="A0A8S1JQ05"/>
<keyword evidence="2" id="KW-1185">Reference proteome</keyword>
<dbReference type="EMBL" id="CAJJDM010000002">
    <property type="protein sequence ID" value="CAD8043619.1"/>
    <property type="molecule type" value="Genomic_DNA"/>
</dbReference>
<accession>A0A8S1JQ05</accession>
<gene>
    <name evidence="1" type="ORF">PPRIM_AZ9-3.1.T0050272</name>
</gene>
<dbReference type="OMA" id="MFCCSTK"/>
<evidence type="ECO:0000313" key="1">
    <source>
        <dbReference type="EMBL" id="CAD8043619.1"/>
    </source>
</evidence>
<organism evidence="1 2">
    <name type="scientific">Paramecium primaurelia</name>
    <dbReference type="NCBI Taxonomy" id="5886"/>
    <lineage>
        <taxon>Eukaryota</taxon>
        <taxon>Sar</taxon>
        <taxon>Alveolata</taxon>
        <taxon>Ciliophora</taxon>
        <taxon>Intramacronucleata</taxon>
        <taxon>Oligohymenophorea</taxon>
        <taxon>Peniculida</taxon>
        <taxon>Parameciidae</taxon>
        <taxon>Paramecium</taxon>
    </lineage>
</organism>
<protein>
    <submittedName>
        <fullName evidence="1">Uncharacterized protein</fullName>
    </submittedName>
</protein>